<organism evidence="4 5">
    <name type="scientific">Lederbergia citrea</name>
    <dbReference type="NCBI Taxonomy" id="2833581"/>
    <lineage>
        <taxon>Bacteria</taxon>
        <taxon>Bacillati</taxon>
        <taxon>Bacillota</taxon>
        <taxon>Bacilli</taxon>
        <taxon>Bacillales</taxon>
        <taxon>Bacillaceae</taxon>
        <taxon>Lederbergia</taxon>
    </lineage>
</organism>
<dbReference type="SUPFAM" id="SSF48208">
    <property type="entry name" value="Six-hairpin glycosidases"/>
    <property type="match status" value="1"/>
</dbReference>
<comment type="caution">
    <text evidence="4">The sequence shown here is derived from an EMBL/GenBank/DDBJ whole genome shotgun (WGS) entry which is preliminary data.</text>
</comment>
<dbReference type="InterPro" id="IPR016518">
    <property type="entry name" value="Alpha-L-fucosidase"/>
</dbReference>
<dbReference type="RefSeq" id="WP_213098278.1">
    <property type="nucleotide sequence ID" value="NZ_JAGYPN010000002.1"/>
</dbReference>
<feature type="domain" description="Glycosyl hydrolase family 95 N-terminal" evidence="1">
    <location>
        <begin position="3"/>
        <end position="247"/>
    </location>
</feature>
<evidence type="ECO:0000259" key="3">
    <source>
        <dbReference type="Pfam" id="PF22124"/>
    </source>
</evidence>
<dbReference type="GO" id="GO:0005975">
    <property type="term" value="P:carbohydrate metabolic process"/>
    <property type="evidence" value="ECO:0007669"/>
    <property type="project" value="InterPro"/>
</dbReference>
<dbReference type="Pfam" id="PF21307">
    <property type="entry name" value="Glyco_hydro_95_C"/>
    <property type="match status" value="1"/>
</dbReference>
<dbReference type="Proteomes" id="UP000676456">
    <property type="component" value="Unassembled WGS sequence"/>
</dbReference>
<dbReference type="Gene3D" id="2.60.40.1180">
    <property type="entry name" value="Golgi alpha-mannosidase II"/>
    <property type="match status" value="1"/>
</dbReference>
<sequence>MKLMYKKPAVAWTEALPIGNGRLGAMVFGGIEKEHLQINEDTLWSGSPKESNNKEAKALLPKLRQLISEEKYEEADQLSKKMMGPYTQSFMPFGDIYFRFHHGNLGRNYVRELDLQSAVSRVSYCVGNAAYKREYFSSFPDQALVMRFECSKPGLLNFTASFSSSLQAEVFNDDTDLVLTGYAPKHVEPSYVMADDPVVFEEEGGMNFEGRLSVKHDGGNVKWKNGQLIVEGASKATLFFTAATSFNGFDLSPVKDGRDPSLYSKEDMKKVKEKSYEELLQNHLKDYQHLFGRTSLTLFSEEDHSSLPTDQRIEQFGAKDKQLVALLFQYGRYLLIASSRKGSQPANLQGIWNDQVRPPWSSNFTLNINAEMNYWPAEVCHLAECHLPLLEFIEDLAVNGANTAETNYGMRGWVAHHNSDIWRQSSPVGNYGDGDPIWVMWQMGGAWLAQHLWEHYAFNRDKTFLQEKAYPIMRDAALFCLDWLVKDKNGYYQTSPSSSPEHKFKLPNGKLAAISSSATMDLAIIYDLFTNCIDAIEELKLIDDIKVDLETVLDHLQPYQIGKYGQLQEWIQDWEDEDVHHRHVSHLFGVYPGRQLTENRQSEFWEAAKASLNRRGDGGTGWSLAWKINLWARLRDGNRAHQFIANKLQLVREDDYNYHKGGVYPNLFGAHPPFQIDGNFGFTSGVAEMLLQSHEGFIHLLPALPEEWLEGKVTGLRARGGFTIDMEWERGELKTASVRADHSGQCQMKVGSGKVKVQSEASIVENDKGLLLFQTEAGKSITISLESTSYVSRT</sequence>
<feature type="domain" description="Alpha fucosidase A-like C-terminal" evidence="2">
    <location>
        <begin position="692"/>
        <end position="783"/>
    </location>
</feature>
<gene>
    <name evidence="4" type="ORF">KHA91_10880</name>
</gene>
<dbReference type="GO" id="GO:0004560">
    <property type="term" value="F:alpha-L-fucosidase activity"/>
    <property type="evidence" value="ECO:0007669"/>
    <property type="project" value="InterPro"/>
</dbReference>
<dbReference type="Pfam" id="PF14498">
    <property type="entry name" value="Glyco_hyd_65N_2"/>
    <property type="match status" value="1"/>
</dbReference>
<dbReference type="PANTHER" id="PTHR31084:SF0">
    <property type="entry name" value="ALPHA-L-FUCOSIDASE 2"/>
    <property type="match status" value="1"/>
</dbReference>
<dbReference type="InterPro" id="IPR049053">
    <property type="entry name" value="AFCA-like_C"/>
</dbReference>
<evidence type="ECO:0000259" key="1">
    <source>
        <dbReference type="Pfam" id="PF14498"/>
    </source>
</evidence>
<reference evidence="4 5" key="1">
    <citation type="submission" date="2021-05" db="EMBL/GenBank/DDBJ databases">
        <title>Novel Bacillus species.</title>
        <authorList>
            <person name="Liu G."/>
        </authorList>
    </citation>
    <scope>NUCLEOTIDE SEQUENCE [LARGE SCALE GENOMIC DNA]</scope>
    <source>
        <strain evidence="4 5">FJAT-49682</strain>
    </source>
</reference>
<dbReference type="Pfam" id="PF22124">
    <property type="entry name" value="Glyco_hydro_95_cat"/>
    <property type="match status" value="1"/>
</dbReference>
<dbReference type="InterPro" id="IPR008928">
    <property type="entry name" value="6-hairpin_glycosidase_sf"/>
</dbReference>
<proteinExistence type="predicted"/>
<name>A0A942UQT2_9BACI</name>
<dbReference type="AlphaFoldDB" id="A0A942UQT2"/>
<dbReference type="InterPro" id="IPR013780">
    <property type="entry name" value="Glyco_hydro_b"/>
</dbReference>
<evidence type="ECO:0000259" key="2">
    <source>
        <dbReference type="Pfam" id="PF21307"/>
    </source>
</evidence>
<keyword evidence="5" id="KW-1185">Reference proteome</keyword>
<dbReference type="InterPro" id="IPR012341">
    <property type="entry name" value="6hp_glycosidase-like_sf"/>
</dbReference>
<dbReference type="InterPro" id="IPR054363">
    <property type="entry name" value="GH95_cat"/>
</dbReference>
<dbReference type="PANTHER" id="PTHR31084">
    <property type="entry name" value="ALPHA-L-FUCOSIDASE 2"/>
    <property type="match status" value="1"/>
</dbReference>
<dbReference type="InterPro" id="IPR027414">
    <property type="entry name" value="GH95_N_dom"/>
</dbReference>
<dbReference type="Gene3D" id="2.70.98.50">
    <property type="entry name" value="putative glycoside hydrolase family protein from bacillus halodurans"/>
    <property type="match status" value="1"/>
</dbReference>
<dbReference type="Gene3D" id="1.50.10.10">
    <property type="match status" value="1"/>
</dbReference>
<feature type="domain" description="Glycosyl hydrolase family 95 catalytic" evidence="3">
    <location>
        <begin position="275"/>
        <end position="690"/>
    </location>
</feature>
<keyword evidence="4" id="KW-0378">Hydrolase</keyword>
<dbReference type="PIRSF" id="PIRSF007663">
    <property type="entry name" value="UCP007663"/>
    <property type="match status" value="1"/>
</dbReference>
<dbReference type="EMBL" id="JAGYPN010000002">
    <property type="protein sequence ID" value="MBS4223248.1"/>
    <property type="molecule type" value="Genomic_DNA"/>
</dbReference>
<evidence type="ECO:0000313" key="5">
    <source>
        <dbReference type="Proteomes" id="UP000676456"/>
    </source>
</evidence>
<evidence type="ECO:0000313" key="4">
    <source>
        <dbReference type="EMBL" id="MBS4223248.1"/>
    </source>
</evidence>
<accession>A0A942UQT2</accession>
<dbReference type="FunFam" id="1.50.10.10:FF:000028">
    <property type="entry name" value="Alpha-L-fucosidase 2"/>
    <property type="match status" value="1"/>
</dbReference>
<protein>
    <submittedName>
        <fullName evidence="4">Glycoside hydrolase family 95 protein</fullName>
    </submittedName>
</protein>